<dbReference type="Gene3D" id="3.20.20.70">
    <property type="entry name" value="Aldolase class I"/>
    <property type="match status" value="1"/>
</dbReference>
<keyword evidence="3 7" id="KW-0210">Decarboxylase</keyword>
<dbReference type="SUPFAM" id="SSF51366">
    <property type="entry name" value="Ribulose-phoshate binding barrel"/>
    <property type="match status" value="1"/>
</dbReference>
<dbReference type="Pfam" id="PF00215">
    <property type="entry name" value="OMPdecase"/>
    <property type="match status" value="1"/>
</dbReference>
<evidence type="ECO:0000256" key="1">
    <source>
        <dbReference type="ARBA" id="ARBA00002356"/>
    </source>
</evidence>
<dbReference type="PANTHER" id="PTHR32119:SF2">
    <property type="entry name" value="OROTIDINE 5'-PHOSPHATE DECARBOXYLASE"/>
    <property type="match status" value="1"/>
</dbReference>
<comment type="subunit">
    <text evidence="7">Homodimer.</text>
</comment>
<dbReference type="InterPro" id="IPR013785">
    <property type="entry name" value="Aldolase_TIM"/>
</dbReference>
<dbReference type="AlphaFoldDB" id="A0A5A7NAK5"/>
<reference evidence="12 13" key="1">
    <citation type="submission" date="2019-09" db="EMBL/GenBank/DDBJ databases">
        <title>NBRP : Genome information of microbial organism related human and environment.</title>
        <authorList>
            <person name="Hattori M."/>
            <person name="Oshima K."/>
            <person name="Inaba H."/>
            <person name="Suda W."/>
            <person name="Sakamoto M."/>
            <person name="Iino T."/>
            <person name="Kitahara M."/>
            <person name="Oshida Y."/>
            <person name="Iida T."/>
            <person name="Kudo T."/>
            <person name="Itoh T."/>
            <person name="Ohkuma M."/>
        </authorList>
    </citation>
    <scope>NUCLEOTIDE SEQUENCE [LARGE SCALE GENOMIC DNA]</scope>
    <source>
        <strain evidence="12 13">Q-1</strain>
    </source>
</reference>
<feature type="domain" description="Orotidine 5'-phosphate decarboxylase" evidence="11">
    <location>
        <begin position="7"/>
        <end position="232"/>
    </location>
</feature>
<dbReference type="GO" id="GO:0005829">
    <property type="term" value="C:cytosol"/>
    <property type="evidence" value="ECO:0007669"/>
    <property type="project" value="TreeGrafter"/>
</dbReference>
<proteinExistence type="inferred from homology"/>
<evidence type="ECO:0000256" key="3">
    <source>
        <dbReference type="ARBA" id="ARBA00022793"/>
    </source>
</evidence>
<dbReference type="EC" id="4.1.1.23" evidence="7"/>
<comment type="caution">
    <text evidence="12">The sequence shown here is derived from an EMBL/GenBank/DDBJ whole genome shotgun (WGS) entry which is preliminary data.</text>
</comment>
<evidence type="ECO:0000256" key="4">
    <source>
        <dbReference type="ARBA" id="ARBA00022975"/>
    </source>
</evidence>
<evidence type="ECO:0000256" key="6">
    <source>
        <dbReference type="ARBA" id="ARBA00049157"/>
    </source>
</evidence>
<dbReference type="GO" id="GO:0044205">
    <property type="term" value="P:'de novo' UMP biosynthetic process"/>
    <property type="evidence" value="ECO:0007669"/>
    <property type="project" value="UniProtKB-UniRule"/>
</dbReference>
<feature type="binding site" evidence="7 9">
    <location>
        <position position="35"/>
    </location>
    <ligand>
        <name>substrate</name>
    </ligand>
</feature>
<evidence type="ECO:0000256" key="9">
    <source>
        <dbReference type="PIRSR" id="PIRSR614732-2"/>
    </source>
</evidence>
<dbReference type="PROSITE" id="PS00156">
    <property type="entry name" value="OMPDECASE"/>
    <property type="match status" value="1"/>
</dbReference>
<keyword evidence="13" id="KW-1185">Reference proteome</keyword>
<evidence type="ECO:0000256" key="7">
    <source>
        <dbReference type="HAMAP-Rule" id="MF_01200"/>
    </source>
</evidence>
<feature type="binding site" evidence="7 9">
    <location>
        <position position="126"/>
    </location>
    <ligand>
        <name>substrate</name>
    </ligand>
</feature>
<evidence type="ECO:0000259" key="11">
    <source>
        <dbReference type="SMART" id="SM00934"/>
    </source>
</evidence>
<dbReference type="InterPro" id="IPR018089">
    <property type="entry name" value="OMPdecase_AS"/>
</dbReference>
<comment type="function">
    <text evidence="1 7">Catalyzes the decarboxylation of orotidine 5'-monophosphate (OMP) to uridine 5'-monophosphate (UMP).</text>
</comment>
<keyword evidence="5 7" id="KW-0456">Lyase</keyword>
<name>A0A5A7NAK5_9PROT</name>
<evidence type="ECO:0000256" key="5">
    <source>
        <dbReference type="ARBA" id="ARBA00023239"/>
    </source>
</evidence>
<feature type="binding site" evidence="7 9">
    <location>
        <position position="216"/>
    </location>
    <ligand>
        <name>substrate</name>
    </ligand>
</feature>
<dbReference type="HAMAP" id="MF_01200_B">
    <property type="entry name" value="OMPdecase_type1_B"/>
    <property type="match status" value="1"/>
</dbReference>
<gene>
    <name evidence="7 12" type="primary">pyrF</name>
    <name evidence="12" type="ORF">JCM17846_30930</name>
</gene>
<dbReference type="GO" id="GO:0006207">
    <property type="term" value="P:'de novo' pyrimidine nucleobase biosynthetic process"/>
    <property type="evidence" value="ECO:0007669"/>
    <property type="project" value="InterPro"/>
</dbReference>
<keyword evidence="4 7" id="KW-0665">Pyrimidine biosynthesis</keyword>
<evidence type="ECO:0000256" key="2">
    <source>
        <dbReference type="ARBA" id="ARBA00004861"/>
    </source>
</evidence>
<dbReference type="InterPro" id="IPR011060">
    <property type="entry name" value="RibuloseP-bd_barrel"/>
</dbReference>
<dbReference type="GO" id="GO:0004590">
    <property type="term" value="F:orotidine-5'-phosphate decarboxylase activity"/>
    <property type="evidence" value="ECO:0007669"/>
    <property type="project" value="UniProtKB-UniRule"/>
</dbReference>
<feature type="binding site" evidence="7">
    <location>
        <begin position="62"/>
        <end position="71"/>
    </location>
    <ligand>
        <name>substrate</name>
    </ligand>
</feature>
<feature type="active site" description="For OMPdecase activity" evidence="8">
    <location>
        <position position="64"/>
    </location>
</feature>
<dbReference type="InterPro" id="IPR047596">
    <property type="entry name" value="OMPdecase_bac"/>
</dbReference>
<dbReference type="SMART" id="SM00934">
    <property type="entry name" value="OMPdecase"/>
    <property type="match status" value="1"/>
</dbReference>
<sequence length="239" mass="25217">MQRFTNPLFCALDTGDLAQAIHLADSLKDVVGGFKLGLEFFCAHGPHGVEEIARRDIPLFIDLKFHDIPNTVAGAVRSVMRLNPAILTVHAAGGADMMRAAADTAADEASRLGIKVPWIVGVTVLTSLDAGDLDVLGIEGSTHKVVARLARLAEKSGLDGVVCAPHEISTTRSVAGRHLKLVVPGIRPRGSDSDDQKRVMTPKEAIENGATVIIVGRPITRASDPVGAARSIVNSISDL</sequence>
<dbReference type="NCBIfam" id="NF001273">
    <property type="entry name" value="PRK00230.1"/>
    <property type="match status" value="1"/>
</dbReference>
<accession>A0A5A7NAK5</accession>
<protein>
    <recommendedName>
        <fullName evidence="7">Orotidine 5'-phosphate decarboxylase</fullName>
        <ecNumber evidence="7">4.1.1.23</ecNumber>
    </recommendedName>
    <alternativeName>
        <fullName evidence="7">OMP decarboxylase</fullName>
        <shortName evidence="7">OMPDCase</shortName>
        <shortName evidence="7">OMPdecase</shortName>
    </alternativeName>
</protein>
<dbReference type="InterPro" id="IPR001754">
    <property type="entry name" value="OMPdeCOase_dom"/>
</dbReference>
<dbReference type="InterPro" id="IPR014732">
    <property type="entry name" value="OMPdecase"/>
</dbReference>
<dbReference type="RefSeq" id="WP_042083764.1">
    <property type="nucleotide sequence ID" value="NZ_BKCN01000024.1"/>
</dbReference>
<organism evidence="12 13">
    <name type="scientific">Iodidimonas nitroreducens</name>
    <dbReference type="NCBI Taxonomy" id="1236968"/>
    <lineage>
        <taxon>Bacteria</taxon>
        <taxon>Pseudomonadati</taxon>
        <taxon>Pseudomonadota</taxon>
        <taxon>Alphaproteobacteria</taxon>
        <taxon>Iodidimonadales</taxon>
        <taxon>Iodidimonadaceae</taxon>
        <taxon>Iodidimonas</taxon>
    </lineage>
</organism>
<comment type="pathway">
    <text evidence="2 7 10">Pyrimidine metabolism; UMP biosynthesis via de novo pathway; UMP from orotate: step 2/2.</text>
</comment>
<dbReference type="Proteomes" id="UP000324996">
    <property type="component" value="Unassembled WGS sequence"/>
</dbReference>
<dbReference type="NCBIfam" id="TIGR01740">
    <property type="entry name" value="pyrF"/>
    <property type="match status" value="1"/>
</dbReference>
<dbReference type="UniPathway" id="UPA00070">
    <property type="reaction ID" value="UER00120"/>
</dbReference>
<evidence type="ECO:0000256" key="10">
    <source>
        <dbReference type="RuleBase" id="RU000512"/>
    </source>
</evidence>
<feature type="binding site" evidence="7 9">
    <location>
        <position position="13"/>
    </location>
    <ligand>
        <name>substrate</name>
    </ligand>
</feature>
<evidence type="ECO:0000313" key="13">
    <source>
        <dbReference type="Proteomes" id="UP000324996"/>
    </source>
</evidence>
<feature type="binding site" evidence="7 9">
    <location>
        <position position="187"/>
    </location>
    <ligand>
        <name>substrate</name>
    </ligand>
</feature>
<evidence type="ECO:0000313" key="12">
    <source>
        <dbReference type="EMBL" id="GER05411.1"/>
    </source>
</evidence>
<comment type="catalytic activity">
    <reaction evidence="6 7 10">
        <text>orotidine 5'-phosphate + H(+) = UMP + CO2</text>
        <dbReference type="Rhea" id="RHEA:11596"/>
        <dbReference type="ChEBI" id="CHEBI:15378"/>
        <dbReference type="ChEBI" id="CHEBI:16526"/>
        <dbReference type="ChEBI" id="CHEBI:57538"/>
        <dbReference type="ChEBI" id="CHEBI:57865"/>
        <dbReference type="EC" id="4.1.1.23"/>
    </reaction>
</comment>
<comment type="similarity">
    <text evidence="7">Belongs to the OMP decarboxylase family. Type 1 subfamily.</text>
</comment>
<dbReference type="CDD" id="cd04725">
    <property type="entry name" value="OMP_decarboxylase_like"/>
    <property type="match status" value="1"/>
</dbReference>
<dbReference type="EMBL" id="BKCN01000024">
    <property type="protein sequence ID" value="GER05411.1"/>
    <property type="molecule type" value="Genomic_DNA"/>
</dbReference>
<dbReference type="PANTHER" id="PTHR32119">
    <property type="entry name" value="OROTIDINE 5'-PHOSPHATE DECARBOXYLASE"/>
    <property type="match status" value="1"/>
</dbReference>
<evidence type="ECO:0000256" key="8">
    <source>
        <dbReference type="PIRSR" id="PIRSR614732-1"/>
    </source>
</evidence>
<feature type="binding site" evidence="7 9">
    <location>
        <position position="196"/>
    </location>
    <ligand>
        <name>substrate</name>
    </ligand>
</feature>
<feature type="active site" description="Proton donor" evidence="7">
    <location>
        <position position="64"/>
    </location>
</feature>
<feature type="binding site" evidence="7 9">
    <location>
        <position position="217"/>
    </location>
    <ligand>
        <name>substrate</name>
    </ligand>
</feature>
<feature type="active site" description="For OMPdecase activity" evidence="8">
    <location>
        <position position="67"/>
    </location>
</feature>
<feature type="active site" description="For OMPdecase activity" evidence="8">
    <location>
        <position position="62"/>
    </location>
</feature>